<evidence type="ECO:0008006" key="3">
    <source>
        <dbReference type="Google" id="ProtNLM"/>
    </source>
</evidence>
<gene>
    <name evidence="1" type="ORF">EIP75_05660</name>
</gene>
<accession>A0A426VDW5</accession>
<dbReference type="OrthoDB" id="9154583at2"/>
<proteinExistence type="predicted"/>
<dbReference type="AlphaFoldDB" id="A0A426VDW5"/>
<reference evidence="1 2" key="1">
    <citation type="submission" date="2018-12" db="EMBL/GenBank/DDBJ databases">
        <title>The whole draft genome of Aquabacterium sp. SJQ9.</title>
        <authorList>
            <person name="Sun L."/>
            <person name="Gao X."/>
            <person name="Chen W."/>
            <person name="Huang K."/>
        </authorList>
    </citation>
    <scope>NUCLEOTIDE SEQUENCE [LARGE SCALE GENOMIC DNA]</scope>
    <source>
        <strain evidence="1 2">SJQ9</strain>
    </source>
</reference>
<evidence type="ECO:0000313" key="1">
    <source>
        <dbReference type="EMBL" id="RRS05064.1"/>
    </source>
</evidence>
<dbReference type="EMBL" id="RSED01000004">
    <property type="protein sequence ID" value="RRS05064.1"/>
    <property type="molecule type" value="Genomic_DNA"/>
</dbReference>
<keyword evidence="2" id="KW-1185">Reference proteome</keyword>
<dbReference type="Proteomes" id="UP000269265">
    <property type="component" value="Unassembled WGS sequence"/>
</dbReference>
<protein>
    <recommendedName>
        <fullName evidence="3">PIN domain-containing protein</fullName>
    </recommendedName>
</protein>
<evidence type="ECO:0000313" key="2">
    <source>
        <dbReference type="Proteomes" id="UP000269265"/>
    </source>
</evidence>
<sequence>MIPIILDGNIYDLLAKDSSTLTLLKDRIAIGLLHVLAPRTIFEELLDSPFKGIPKWFPTEYVGNTVGNVEMSVDDSIGEGDIFEAHLGNSRQLNDAYIADAADWMAEWLVSEDARLRRRMAAASTRCKALSYSDFRLALELLA</sequence>
<name>A0A426VDW5_9BURK</name>
<organism evidence="1 2">
    <name type="scientific">Aquabacterium soli</name>
    <dbReference type="NCBI Taxonomy" id="2493092"/>
    <lineage>
        <taxon>Bacteria</taxon>
        <taxon>Pseudomonadati</taxon>
        <taxon>Pseudomonadota</taxon>
        <taxon>Betaproteobacteria</taxon>
        <taxon>Burkholderiales</taxon>
        <taxon>Aquabacterium</taxon>
    </lineage>
</organism>
<dbReference type="RefSeq" id="WP_125242282.1">
    <property type="nucleotide sequence ID" value="NZ_RSED01000004.1"/>
</dbReference>
<comment type="caution">
    <text evidence="1">The sequence shown here is derived from an EMBL/GenBank/DDBJ whole genome shotgun (WGS) entry which is preliminary data.</text>
</comment>